<comment type="caution">
    <text evidence="1">The sequence shown here is derived from an EMBL/GenBank/DDBJ whole genome shotgun (WGS) entry which is preliminary data.</text>
</comment>
<evidence type="ECO:0000313" key="1">
    <source>
        <dbReference type="EMBL" id="KAK9827168.1"/>
    </source>
</evidence>
<sequence length="313" mass="35485">MPSGELRSKIAFVTAISNPARFRRRYELYHKFAHHIRHELKQKLVTVECQLGSRPFFITNPTDPHHVQVRSDSELWQKENLLNIAISRLPREIEYICWLDADIQFLEPDVVNETIHALQHHPIVQMFQTCIDLGPKGEVMKVHTSFGWCHKSSQPFSQAKGQYPGDGFAHPGFAWAARRDFLDTTSGLFDMGVAGAGDHHMALACVGRVEDSVPHDIGEGYLRALLQWQDRAAEAAQGSLGYVKGTIIHHYHGAKRNRQYQSRWKILTANGFDPHRDIAKNAQGVWELVKGKAGLRDALTNYMASRNEDSIDT</sequence>
<dbReference type="Gene3D" id="3.90.550.10">
    <property type="entry name" value="Spore Coat Polysaccharide Biosynthesis Protein SpsA, Chain A"/>
    <property type="match status" value="1"/>
</dbReference>
<dbReference type="SUPFAM" id="SSF53448">
    <property type="entry name" value="Nucleotide-diphospho-sugar transferases"/>
    <property type="match status" value="1"/>
</dbReference>
<dbReference type="AlphaFoldDB" id="A0AAW1R135"/>
<gene>
    <name evidence="1" type="ORF">WJX74_009069</name>
</gene>
<proteinExistence type="predicted"/>
<accession>A0AAW1R135</accession>
<protein>
    <submittedName>
        <fullName evidence="1">Uncharacterized protein</fullName>
    </submittedName>
</protein>
<keyword evidence="2" id="KW-1185">Reference proteome</keyword>
<name>A0AAW1R135_9CHLO</name>
<organism evidence="1 2">
    <name type="scientific">Apatococcus lobatus</name>
    <dbReference type="NCBI Taxonomy" id="904363"/>
    <lineage>
        <taxon>Eukaryota</taxon>
        <taxon>Viridiplantae</taxon>
        <taxon>Chlorophyta</taxon>
        <taxon>core chlorophytes</taxon>
        <taxon>Trebouxiophyceae</taxon>
        <taxon>Chlorellales</taxon>
        <taxon>Chlorellaceae</taxon>
        <taxon>Apatococcus</taxon>
    </lineage>
</organism>
<dbReference type="InterPro" id="IPR029044">
    <property type="entry name" value="Nucleotide-diphossugar_trans"/>
</dbReference>
<dbReference type="Proteomes" id="UP001438707">
    <property type="component" value="Unassembled WGS sequence"/>
</dbReference>
<reference evidence="1 2" key="1">
    <citation type="journal article" date="2024" name="Nat. Commun.">
        <title>Phylogenomics reveals the evolutionary origins of lichenization in chlorophyte algae.</title>
        <authorList>
            <person name="Puginier C."/>
            <person name="Libourel C."/>
            <person name="Otte J."/>
            <person name="Skaloud P."/>
            <person name="Haon M."/>
            <person name="Grisel S."/>
            <person name="Petersen M."/>
            <person name="Berrin J.G."/>
            <person name="Delaux P.M."/>
            <person name="Dal Grande F."/>
            <person name="Keller J."/>
        </authorList>
    </citation>
    <scope>NUCLEOTIDE SEQUENCE [LARGE SCALE GENOMIC DNA]</scope>
    <source>
        <strain evidence="1 2">SAG 2145</strain>
    </source>
</reference>
<evidence type="ECO:0000313" key="2">
    <source>
        <dbReference type="Proteomes" id="UP001438707"/>
    </source>
</evidence>
<dbReference type="EMBL" id="JALJOS010000019">
    <property type="protein sequence ID" value="KAK9827168.1"/>
    <property type="molecule type" value="Genomic_DNA"/>
</dbReference>